<comment type="function">
    <text evidence="5 7">Essential cell division protein that forms a contractile ring structure (Z ring) at the future cell division site. The regulation of the ring assembly controls the timing and the location of cell division. One of the functions of the FtsZ ring is to recruit other cell division proteins to the septum to produce a new cell wall between the dividing cells. Binds GTP and shows GTPase activity.</text>
</comment>
<dbReference type="GO" id="GO:0043093">
    <property type="term" value="P:FtsZ-dependent cytokinesis"/>
    <property type="evidence" value="ECO:0007669"/>
    <property type="project" value="UniProtKB-UniRule"/>
</dbReference>
<dbReference type="GO" id="GO:0000917">
    <property type="term" value="P:division septum assembly"/>
    <property type="evidence" value="ECO:0007669"/>
    <property type="project" value="UniProtKB-KW"/>
</dbReference>
<evidence type="ECO:0000256" key="2">
    <source>
        <dbReference type="ARBA" id="ARBA00022741"/>
    </source>
</evidence>
<dbReference type="GO" id="GO:0005525">
    <property type="term" value="F:GTP binding"/>
    <property type="evidence" value="ECO:0007669"/>
    <property type="project" value="UniProtKB-UniRule"/>
</dbReference>
<evidence type="ECO:0000256" key="6">
    <source>
        <dbReference type="NCBIfam" id="TIGR00065"/>
    </source>
</evidence>
<dbReference type="InterPro" id="IPR003008">
    <property type="entry name" value="Tubulin_FtsZ_GTPase"/>
</dbReference>
<dbReference type="Pfam" id="PF12327">
    <property type="entry name" value="FtsZ_C"/>
    <property type="match status" value="1"/>
</dbReference>
<accession>A0AAU9DWF0</accession>
<dbReference type="PROSITE" id="PS01135">
    <property type="entry name" value="FTSZ_2"/>
    <property type="match status" value="1"/>
</dbReference>
<dbReference type="PANTHER" id="PTHR30314">
    <property type="entry name" value="CELL DIVISION PROTEIN FTSZ-RELATED"/>
    <property type="match status" value="1"/>
</dbReference>
<evidence type="ECO:0000256" key="5">
    <source>
        <dbReference type="HAMAP-Rule" id="MF_00909"/>
    </source>
</evidence>
<dbReference type="Proteomes" id="UP001321861">
    <property type="component" value="Chromosome"/>
</dbReference>
<feature type="compositionally biased region" description="Low complexity" evidence="8">
    <location>
        <begin position="344"/>
        <end position="357"/>
    </location>
</feature>
<evidence type="ECO:0000259" key="9">
    <source>
        <dbReference type="SMART" id="SM00864"/>
    </source>
</evidence>
<dbReference type="SMART" id="SM00864">
    <property type="entry name" value="Tubulin"/>
    <property type="match status" value="1"/>
</dbReference>
<feature type="binding site" evidence="5">
    <location>
        <position position="145"/>
    </location>
    <ligand>
        <name>GTP</name>
        <dbReference type="ChEBI" id="CHEBI:37565"/>
    </ligand>
</feature>
<dbReference type="InterPro" id="IPR045061">
    <property type="entry name" value="FtsZ/CetZ"/>
</dbReference>
<comment type="subcellular location">
    <subcellularLocation>
        <location evidence="5">Cytoplasm</location>
    </subcellularLocation>
    <text evidence="5">Assembles at midcell at the inner surface of the cytoplasmic membrane.</text>
</comment>
<keyword evidence="2 5" id="KW-0547">Nucleotide-binding</keyword>
<dbReference type="SMART" id="SM00865">
    <property type="entry name" value="Tubulin_C"/>
    <property type="match status" value="1"/>
</dbReference>
<evidence type="ECO:0000256" key="1">
    <source>
        <dbReference type="ARBA" id="ARBA00009690"/>
    </source>
</evidence>
<dbReference type="SUPFAM" id="SSF52490">
    <property type="entry name" value="Tubulin nucleotide-binding domain-like"/>
    <property type="match status" value="1"/>
</dbReference>
<dbReference type="KEGG" id="xap:XA3_07490"/>
<dbReference type="EMBL" id="AP026802">
    <property type="protein sequence ID" value="BDR58308.1"/>
    <property type="molecule type" value="Genomic_DNA"/>
</dbReference>
<dbReference type="PANTHER" id="PTHR30314:SF3">
    <property type="entry name" value="MITOCHONDRIAL DIVISION PROTEIN FSZA"/>
    <property type="match status" value="1"/>
</dbReference>
<dbReference type="RefSeq" id="WP_317636221.1">
    <property type="nucleotide sequence ID" value="NZ_AP026802.1"/>
</dbReference>
<dbReference type="GO" id="GO:0032153">
    <property type="term" value="C:cell division site"/>
    <property type="evidence" value="ECO:0007669"/>
    <property type="project" value="UniProtKB-UniRule"/>
</dbReference>
<feature type="binding site" evidence="5">
    <location>
        <position position="189"/>
    </location>
    <ligand>
        <name>GTP</name>
        <dbReference type="ChEBI" id="CHEBI:37565"/>
    </ligand>
</feature>
<comment type="similarity">
    <text evidence="1 5 7">Belongs to the FtsZ family.</text>
</comment>
<dbReference type="InterPro" id="IPR024757">
    <property type="entry name" value="FtsZ_C"/>
</dbReference>
<keyword evidence="5 7" id="KW-0132">Cell division</keyword>
<keyword evidence="5" id="KW-0963">Cytoplasm</keyword>
<dbReference type="GO" id="GO:0051258">
    <property type="term" value="P:protein polymerization"/>
    <property type="evidence" value="ECO:0007669"/>
    <property type="project" value="UniProtKB-UniRule"/>
</dbReference>
<dbReference type="PRINTS" id="PR00423">
    <property type="entry name" value="CELLDVISFTSZ"/>
</dbReference>
<comment type="subunit">
    <text evidence="5">Homodimer. Polymerizes to form a dynamic ring structure in a strictly GTP-dependent manner. Interacts directly with several other division proteins.</text>
</comment>
<evidence type="ECO:0000256" key="7">
    <source>
        <dbReference type="RuleBase" id="RU000631"/>
    </source>
</evidence>
<reference evidence="11 12" key="1">
    <citation type="journal article" date="2023" name="Microbiol. Spectr.">
        <title>Symbiosis of Carpenter Bees with Uncharacterized Lactic Acid Bacteria Showing NAD Auxotrophy.</title>
        <authorList>
            <person name="Kawasaki S."/>
            <person name="Ozawa K."/>
            <person name="Mori T."/>
            <person name="Yamamoto A."/>
            <person name="Ito M."/>
            <person name="Ohkuma M."/>
            <person name="Sakamoto M."/>
            <person name="Matsutani M."/>
        </authorList>
    </citation>
    <scope>NUCLEOTIDE SEQUENCE [LARGE SCALE GENOMIC DNA]</scope>
    <source>
        <strain evidence="11 12">XA3</strain>
    </source>
</reference>
<dbReference type="GO" id="GO:0003924">
    <property type="term" value="F:GTPase activity"/>
    <property type="evidence" value="ECO:0007669"/>
    <property type="project" value="UniProtKB-UniRule"/>
</dbReference>
<dbReference type="InterPro" id="IPR018316">
    <property type="entry name" value="Tubulin/FtsZ_2-layer-sand-dom"/>
</dbReference>
<dbReference type="InterPro" id="IPR000158">
    <property type="entry name" value="Cell_div_FtsZ"/>
</dbReference>
<evidence type="ECO:0000259" key="10">
    <source>
        <dbReference type="SMART" id="SM00865"/>
    </source>
</evidence>
<dbReference type="SUPFAM" id="SSF55307">
    <property type="entry name" value="Tubulin C-terminal domain-like"/>
    <property type="match status" value="1"/>
</dbReference>
<dbReference type="HAMAP" id="MF_00909">
    <property type="entry name" value="FtsZ"/>
    <property type="match status" value="1"/>
</dbReference>
<feature type="binding site" evidence="5">
    <location>
        <begin position="110"/>
        <end position="112"/>
    </location>
    <ligand>
        <name>GTP</name>
        <dbReference type="ChEBI" id="CHEBI:37565"/>
    </ligand>
</feature>
<dbReference type="InterPro" id="IPR036525">
    <property type="entry name" value="Tubulin/FtsZ_GTPase_sf"/>
</dbReference>
<dbReference type="GO" id="GO:0005737">
    <property type="term" value="C:cytoplasm"/>
    <property type="evidence" value="ECO:0007669"/>
    <property type="project" value="UniProtKB-SubCell"/>
</dbReference>
<dbReference type="Gene3D" id="3.40.50.1440">
    <property type="entry name" value="Tubulin/FtsZ, GTPase domain"/>
    <property type="match status" value="1"/>
</dbReference>
<feature type="binding site" evidence="5">
    <location>
        <begin position="23"/>
        <end position="27"/>
    </location>
    <ligand>
        <name>GTP</name>
        <dbReference type="ChEBI" id="CHEBI:37565"/>
    </ligand>
</feature>
<evidence type="ECO:0000313" key="11">
    <source>
        <dbReference type="EMBL" id="BDR58308.1"/>
    </source>
</evidence>
<proteinExistence type="inferred from homology"/>
<evidence type="ECO:0000256" key="3">
    <source>
        <dbReference type="ARBA" id="ARBA00023134"/>
    </source>
</evidence>
<protein>
    <recommendedName>
        <fullName evidence="5 6">Cell division protein FtsZ</fullName>
    </recommendedName>
</protein>
<dbReference type="PROSITE" id="PS01134">
    <property type="entry name" value="FTSZ_1"/>
    <property type="match status" value="1"/>
</dbReference>
<gene>
    <name evidence="5 11" type="primary">ftsZ</name>
    <name evidence="11" type="ORF">XA3_07490</name>
</gene>
<keyword evidence="4 5" id="KW-0717">Septation</keyword>
<name>A0AAU9DWF0_9LACO</name>
<dbReference type="Pfam" id="PF00091">
    <property type="entry name" value="Tubulin"/>
    <property type="match status" value="1"/>
</dbReference>
<keyword evidence="12" id="KW-1185">Reference proteome</keyword>
<dbReference type="CDD" id="cd02201">
    <property type="entry name" value="FtsZ_type1"/>
    <property type="match status" value="1"/>
</dbReference>
<organism evidence="11 12">
    <name type="scientific">Xylocopilactobacillus apicola</name>
    <dbReference type="NCBI Taxonomy" id="2932184"/>
    <lineage>
        <taxon>Bacteria</taxon>
        <taxon>Bacillati</taxon>
        <taxon>Bacillota</taxon>
        <taxon>Bacilli</taxon>
        <taxon>Lactobacillales</taxon>
        <taxon>Lactobacillaceae</taxon>
        <taxon>Xylocopilactobacillus</taxon>
    </lineage>
</organism>
<dbReference type="InterPro" id="IPR037103">
    <property type="entry name" value="Tubulin/FtsZ-like_C"/>
</dbReference>
<dbReference type="Gene3D" id="3.30.1330.20">
    <property type="entry name" value="Tubulin/FtsZ, C-terminal domain"/>
    <property type="match status" value="1"/>
</dbReference>
<dbReference type="InterPro" id="IPR008280">
    <property type="entry name" value="Tub_FtsZ_C"/>
</dbReference>
<evidence type="ECO:0000256" key="8">
    <source>
        <dbReference type="SAM" id="MobiDB-lite"/>
    </source>
</evidence>
<evidence type="ECO:0000256" key="4">
    <source>
        <dbReference type="ARBA" id="ARBA00023210"/>
    </source>
</evidence>
<keyword evidence="5 7" id="KW-0131">Cell cycle</keyword>
<dbReference type="InterPro" id="IPR020805">
    <property type="entry name" value="Cell_div_FtsZ_CS"/>
</dbReference>
<evidence type="ECO:0000313" key="12">
    <source>
        <dbReference type="Proteomes" id="UP001321861"/>
    </source>
</evidence>
<sequence>MDNQEETTEKQQGAKIKVIGVGGAGGNAVNRMVEEGVKGVEFFVANTDRQALSSSRVNQHIQLGPKITSGLGAGSDPEVGQKAALESEEEIRNALQGADMIFVTAGMGGGTGTGAAPVISKIAKDLGALTVGVVTRPFKFEGSKRAQFAMTGIAAMKSNVDTLVVISNDNLLSIVDKKTGLKEAFSVADDVLRQGVEGITDTITETGLVNLDLNDVRTVMENQGTAVIGIGSGSGDNAIDEATQAAVASPLLESDITGAKQVLLNIVGGSNLTIFDIQAAADTVAERASNDVNVIFGASIDENFEDKIQVTLIATGIDSEGSPRRQETSHSSSDKTNNQVVDWQDNQVLSNQSSNSSTVDNKSEQDRSSYNQPDFEVFQGGQAPIDHDDDDDDDVPPFLRRNNHR</sequence>
<feature type="domain" description="Tubulin/FtsZ 2-layer sandwich" evidence="10">
    <location>
        <begin position="209"/>
        <end position="326"/>
    </location>
</feature>
<keyword evidence="3 5" id="KW-0342">GTP-binding</keyword>
<dbReference type="FunFam" id="3.40.50.1440:FF:000001">
    <property type="entry name" value="Cell division protein FtsZ"/>
    <property type="match status" value="1"/>
</dbReference>
<feature type="binding site" evidence="5">
    <location>
        <position position="141"/>
    </location>
    <ligand>
        <name>GTP</name>
        <dbReference type="ChEBI" id="CHEBI:37565"/>
    </ligand>
</feature>
<feature type="region of interest" description="Disordered" evidence="8">
    <location>
        <begin position="319"/>
        <end position="405"/>
    </location>
</feature>
<feature type="domain" description="Tubulin/FtsZ GTPase" evidence="9">
    <location>
        <begin position="15"/>
        <end position="207"/>
    </location>
</feature>
<dbReference type="AlphaFoldDB" id="A0AAU9DWF0"/>
<dbReference type="NCBIfam" id="TIGR00065">
    <property type="entry name" value="ftsZ"/>
    <property type="match status" value="1"/>
</dbReference>
<feature type="compositionally biased region" description="Polar residues" evidence="8">
    <location>
        <begin position="329"/>
        <end position="341"/>
    </location>
</feature>